<name>A0A0F9GN87_9ZZZZ</name>
<evidence type="ECO:0000313" key="1">
    <source>
        <dbReference type="EMBL" id="KKL70885.1"/>
    </source>
</evidence>
<proteinExistence type="predicted"/>
<protein>
    <submittedName>
        <fullName evidence="1">Uncharacterized protein</fullName>
    </submittedName>
</protein>
<organism evidence="1">
    <name type="scientific">marine sediment metagenome</name>
    <dbReference type="NCBI Taxonomy" id="412755"/>
    <lineage>
        <taxon>unclassified sequences</taxon>
        <taxon>metagenomes</taxon>
        <taxon>ecological metagenomes</taxon>
    </lineage>
</organism>
<gene>
    <name evidence="1" type="ORF">LCGC14_2100480</name>
</gene>
<comment type="caution">
    <text evidence="1">The sequence shown here is derived from an EMBL/GenBank/DDBJ whole genome shotgun (WGS) entry which is preliminary data.</text>
</comment>
<accession>A0A0F9GN87</accession>
<reference evidence="1" key="1">
    <citation type="journal article" date="2015" name="Nature">
        <title>Complex archaea that bridge the gap between prokaryotes and eukaryotes.</title>
        <authorList>
            <person name="Spang A."/>
            <person name="Saw J.H."/>
            <person name="Jorgensen S.L."/>
            <person name="Zaremba-Niedzwiedzka K."/>
            <person name="Martijn J."/>
            <person name="Lind A.E."/>
            <person name="van Eijk R."/>
            <person name="Schleper C."/>
            <person name="Guy L."/>
            <person name="Ettema T.J."/>
        </authorList>
    </citation>
    <scope>NUCLEOTIDE SEQUENCE</scope>
</reference>
<dbReference type="EMBL" id="LAZR01025761">
    <property type="protein sequence ID" value="KKL70885.1"/>
    <property type="molecule type" value="Genomic_DNA"/>
</dbReference>
<dbReference type="AlphaFoldDB" id="A0A0F9GN87"/>
<sequence>MASQQVDGEVSAEKVHEQLLEIISRIDSGDLANTVDSQMQVIKLLNETLIKDSPQHRLLDVMTPGQRQQVLKRMCVAIGWVRDGAPLT</sequence>
<feature type="non-terminal residue" evidence="1">
    <location>
        <position position="88"/>
    </location>
</feature>